<dbReference type="Proteomes" id="UP001412067">
    <property type="component" value="Unassembled WGS sequence"/>
</dbReference>
<keyword evidence="3" id="KW-1185">Reference proteome</keyword>
<gene>
    <name evidence="2" type="ORF">KSP40_PGU017271</name>
</gene>
<proteinExistence type="predicted"/>
<evidence type="ECO:0000313" key="3">
    <source>
        <dbReference type="Proteomes" id="UP001412067"/>
    </source>
</evidence>
<name>A0ABR2N3J0_9ASPA</name>
<protein>
    <submittedName>
        <fullName evidence="2">Uncharacterized protein</fullName>
    </submittedName>
</protein>
<feature type="compositionally biased region" description="Basic and acidic residues" evidence="1">
    <location>
        <begin position="1"/>
        <end position="34"/>
    </location>
</feature>
<feature type="compositionally biased region" description="Basic and acidic residues" evidence="1">
    <location>
        <begin position="82"/>
        <end position="93"/>
    </location>
</feature>
<reference evidence="2 3" key="1">
    <citation type="journal article" date="2022" name="Nat. Plants">
        <title>Genomes of leafy and leafless Platanthera orchids illuminate the evolution of mycoheterotrophy.</title>
        <authorList>
            <person name="Li M.H."/>
            <person name="Liu K.W."/>
            <person name="Li Z."/>
            <person name="Lu H.C."/>
            <person name="Ye Q.L."/>
            <person name="Zhang D."/>
            <person name="Wang J.Y."/>
            <person name="Li Y.F."/>
            <person name="Zhong Z.M."/>
            <person name="Liu X."/>
            <person name="Yu X."/>
            <person name="Liu D.K."/>
            <person name="Tu X.D."/>
            <person name="Liu B."/>
            <person name="Hao Y."/>
            <person name="Liao X.Y."/>
            <person name="Jiang Y.T."/>
            <person name="Sun W.H."/>
            <person name="Chen J."/>
            <person name="Chen Y.Q."/>
            <person name="Ai Y."/>
            <person name="Zhai J.W."/>
            <person name="Wu S.S."/>
            <person name="Zhou Z."/>
            <person name="Hsiao Y.Y."/>
            <person name="Wu W.L."/>
            <person name="Chen Y.Y."/>
            <person name="Lin Y.F."/>
            <person name="Hsu J.L."/>
            <person name="Li C.Y."/>
            <person name="Wang Z.W."/>
            <person name="Zhao X."/>
            <person name="Zhong W.Y."/>
            <person name="Ma X.K."/>
            <person name="Ma L."/>
            <person name="Huang J."/>
            <person name="Chen G.Z."/>
            <person name="Huang M.Z."/>
            <person name="Huang L."/>
            <person name="Peng D.H."/>
            <person name="Luo Y.B."/>
            <person name="Zou S.Q."/>
            <person name="Chen S.P."/>
            <person name="Lan S."/>
            <person name="Tsai W.C."/>
            <person name="Van de Peer Y."/>
            <person name="Liu Z.J."/>
        </authorList>
    </citation>
    <scope>NUCLEOTIDE SEQUENCE [LARGE SCALE GENOMIC DNA]</scope>
    <source>
        <strain evidence="2">Lor288</strain>
    </source>
</reference>
<comment type="caution">
    <text evidence="2">The sequence shown here is derived from an EMBL/GenBank/DDBJ whole genome shotgun (WGS) entry which is preliminary data.</text>
</comment>
<dbReference type="EMBL" id="JBBWWR010000002">
    <property type="protein sequence ID" value="KAK8970281.1"/>
    <property type="molecule type" value="Genomic_DNA"/>
</dbReference>
<evidence type="ECO:0000313" key="2">
    <source>
        <dbReference type="EMBL" id="KAK8970281.1"/>
    </source>
</evidence>
<feature type="region of interest" description="Disordered" evidence="1">
    <location>
        <begin position="1"/>
        <end position="93"/>
    </location>
</feature>
<feature type="compositionally biased region" description="Polar residues" evidence="1">
    <location>
        <begin position="50"/>
        <end position="68"/>
    </location>
</feature>
<sequence>MTIQRREDGDSRKDKGKGMAGDLKQRWTAEELLRHPYMAEAEETEESPVQLYSSSKQGKWVSPKSTLESCLWDSEAEEDADEEKKKNHEERIRNLAASPPANWTWDDSWIAVRGRSDEFAKGIAMLEFEFSRAINGGELSGSGGMFFFERNECENSLIMNRLLQLNLKGASTTSIDHWIRLF</sequence>
<accession>A0ABR2N3J0</accession>
<evidence type="ECO:0000256" key="1">
    <source>
        <dbReference type="SAM" id="MobiDB-lite"/>
    </source>
</evidence>
<organism evidence="2 3">
    <name type="scientific">Platanthera guangdongensis</name>
    <dbReference type="NCBI Taxonomy" id="2320717"/>
    <lineage>
        <taxon>Eukaryota</taxon>
        <taxon>Viridiplantae</taxon>
        <taxon>Streptophyta</taxon>
        <taxon>Embryophyta</taxon>
        <taxon>Tracheophyta</taxon>
        <taxon>Spermatophyta</taxon>
        <taxon>Magnoliopsida</taxon>
        <taxon>Liliopsida</taxon>
        <taxon>Asparagales</taxon>
        <taxon>Orchidaceae</taxon>
        <taxon>Orchidoideae</taxon>
        <taxon>Orchideae</taxon>
        <taxon>Orchidinae</taxon>
        <taxon>Platanthera</taxon>
    </lineage>
</organism>